<evidence type="ECO:0000313" key="8">
    <source>
        <dbReference type="Proteomes" id="UP000187148"/>
    </source>
</evidence>
<sequence length="112" mass="12926">MAEIIPHYYRELYEMNLAILAMAREARWDDFIEVASRYVIKKQDILNNSTDALSASEKEALKGLLQQLLDNEAEITRNLRARLDTLKQNLSSIHRGARCSQLYTLHQAPSLH</sequence>
<keyword evidence="8" id="KW-1185">Reference proteome</keyword>
<comment type="subcellular location">
    <subcellularLocation>
        <location evidence="1">Cytoplasm</location>
        <location evidence="1">Cytosol</location>
    </subcellularLocation>
</comment>
<proteinExistence type="predicted"/>
<dbReference type="RefSeq" id="WP_054804580.1">
    <property type="nucleotide sequence ID" value="NZ_CP019445.1"/>
</dbReference>
<evidence type="ECO:0000256" key="2">
    <source>
        <dbReference type="ARBA" id="ARBA00022490"/>
    </source>
</evidence>
<evidence type="ECO:0000256" key="3">
    <source>
        <dbReference type="ARBA" id="ARBA00022795"/>
    </source>
</evidence>
<keyword evidence="3" id="KW-1005">Bacterial flagellum biogenesis</keyword>
<keyword evidence="6" id="KW-0175">Coiled coil</keyword>
<evidence type="ECO:0000313" key="7">
    <source>
        <dbReference type="EMBL" id="APZ04415.1"/>
    </source>
</evidence>
<keyword evidence="7" id="KW-0969">Cilium</keyword>
<name>A0A807LG20_9ENTR</name>
<dbReference type="GO" id="GO:0044781">
    <property type="term" value="P:bacterial-type flagellum organization"/>
    <property type="evidence" value="ECO:0007669"/>
    <property type="project" value="UniProtKB-KW"/>
</dbReference>
<evidence type="ECO:0000256" key="6">
    <source>
        <dbReference type="SAM" id="Coils"/>
    </source>
</evidence>
<keyword evidence="7" id="KW-0282">Flagellum</keyword>
<dbReference type="AlphaFoldDB" id="A0A807LG20"/>
<evidence type="ECO:0000256" key="4">
    <source>
        <dbReference type="ARBA" id="ARBA00023186"/>
    </source>
</evidence>
<dbReference type="Gene3D" id="1.20.58.380">
    <property type="entry name" value="Flagellar protein flit"/>
    <property type="match status" value="1"/>
</dbReference>
<dbReference type="KEGG" id="kco:BWI95_04750"/>
<dbReference type="EMBL" id="CP019445">
    <property type="protein sequence ID" value="APZ04415.1"/>
    <property type="molecule type" value="Genomic_DNA"/>
</dbReference>
<reference evidence="7 8" key="1">
    <citation type="submission" date="2017-01" db="EMBL/GenBank/DDBJ databases">
        <authorList>
            <person name="Cao J.-M."/>
        </authorList>
    </citation>
    <scope>NUCLEOTIDE SEQUENCE [LARGE SCALE GENOMIC DNA]</scope>
    <source>
        <strain evidence="7 8">888-76</strain>
    </source>
</reference>
<organism evidence="7 8">
    <name type="scientific">Kosakonia cowanii JCM 10956 = DSM 18146</name>
    <dbReference type="NCBI Taxonomy" id="1300165"/>
    <lineage>
        <taxon>Bacteria</taxon>
        <taxon>Pseudomonadati</taxon>
        <taxon>Pseudomonadota</taxon>
        <taxon>Gammaproteobacteria</taxon>
        <taxon>Enterobacterales</taxon>
        <taxon>Enterobacteriaceae</taxon>
        <taxon>Kosakonia</taxon>
    </lineage>
</organism>
<feature type="coiled-coil region" evidence="6">
    <location>
        <begin position="58"/>
        <end position="89"/>
    </location>
</feature>
<keyword evidence="2" id="KW-0963">Cytoplasm</keyword>
<dbReference type="Proteomes" id="UP000187148">
    <property type="component" value="Chromosome"/>
</dbReference>
<keyword evidence="4" id="KW-0143">Chaperone</keyword>
<gene>
    <name evidence="7" type="ORF">BWI95_04750</name>
</gene>
<evidence type="ECO:0000256" key="1">
    <source>
        <dbReference type="ARBA" id="ARBA00004514"/>
    </source>
</evidence>
<dbReference type="InterPro" id="IPR008622">
    <property type="entry name" value="FliT"/>
</dbReference>
<evidence type="ECO:0000256" key="5">
    <source>
        <dbReference type="ARBA" id="ARBA00093797"/>
    </source>
</evidence>
<accession>A0A807LG20</accession>
<protein>
    <recommendedName>
        <fullName evidence="5">Flagellar protein FliT</fullName>
    </recommendedName>
</protein>
<keyword evidence="7" id="KW-0966">Cell projection</keyword>
<dbReference type="Pfam" id="PF05400">
    <property type="entry name" value="FliT"/>
    <property type="match status" value="1"/>
</dbReference>